<name>A0AAV5U2Y8_9BILA</name>
<dbReference type="AlphaFoldDB" id="A0AAV5U2Y8"/>
<organism evidence="1 2">
    <name type="scientific">Pristionchus entomophagus</name>
    <dbReference type="NCBI Taxonomy" id="358040"/>
    <lineage>
        <taxon>Eukaryota</taxon>
        <taxon>Metazoa</taxon>
        <taxon>Ecdysozoa</taxon>
        <taxon>Nematoda</taxon>
        <taxon>Chromadorea</taxon>
        <taxon>Rhabditida</taxon>
        <taxon>Rhabditina</taxon>
        <taxon>Diplogasteromorpha</taxon>
        <taxon>Diplogasteroidea</taxon>
        <taxon>Neodiplogasteridae</taxon>
        <taxon>Pristionchus</taxon>
    </lineage>
</organism>
<feature type="non-terminal residue" evidence="1">
    <location>
        <position position="139"/>
    </location>
</feature>
<gene>
    <name evidence="1" type="ORF">PENTCL1PPCAC_23020</name>
</gene>
<dbReference type="Proteomes" id="UP001432027">
    <property type="component" value="Unassembled WGS sequence"/>
</dbReference>
<proteinExistence type="predicted"/>
<evidence type="ECO:0000313" key="1">
    <source>
        <dbReference type="EMBL" id="GMT00846.1"/>
    </source>
</evidence>
<feature type="non-terminal residue" evidence="1">
    <location>
        <position position="1"/>
    </location>
</feature>
<evidence type="ECO:0000313" key="2">
    <source>
        <dbReference type="Proteomes" id="UP001432027"/>
    </source>
</evidence>
<protein>
    <submittedName>
        <fullName evidence="1">Uncharacterized protein</fullName>
    </submittedName>
</protein>
<dbReference type="EMBL" id="BTSX01000005">
    <property type="protein sequence ID" value="GMT00846.1"/>
    <property type="molecule type" value="Genomic_DNA"/>
</dbReference>
<sequence length="139" mass="15826">SMPNISLHFPRSIEMPNNSEDDLFAPFGLQTTVDGQALLALRISMWADDDTTYLQYYDLNTNQFTFCCLSDHLETYHMTDFTVVNEKTILCGRFFDYALVEFTDSSFSTISKCRRLGTDLSINNEDSLEISDRSFALGA</sequence>
<keyword evidence="2" id="KW-1185">Reference proteome</keyword>
<accession>A0AAV5U2Y8</accession>
<reference evidence="1" key="1">
    <citation type="submission" date="2023-10" db="EMBL/GenBank/DDBJ databases">
        <title>Genome assembly of Pristionchus species.</title>
        <authorList>
            <person name="Yoshida K."/>
            <person name="Sommer R.J."/>
        </authorList>
    </citation>
    <scope>NUCLEOTIDE SEQUENCE</scope>
    <source>
        <strain evidence="1">RS0144</strain>
    </source>
</reference>
<comment type="caution">
    <text evidence="1">The sequence shown here is derived from an EMBL/GenBank/DDBJ whole genome shotgun (WGS) entry which is preliminary data.</text>
</comment>